<feature type="domain" description="Metalloprotease StcE beta-sandwich" evidence="1">
    <location>
        <begin position="445"/>
        <end position="517"/>
    </location>
</feature>
<name>A0A380PTB6_YERFR</name>
<sequence>MNHTFFSSTPNQLGSGVLPSRYNEVIFELSDGNWVNEIILPEHPADKNSVVIRSSATRDATLQLSSDSSDSWNSLDIQAGYQYVLEYDINIQEWNIKITSIDYLTPNSVDNVIPDNPQPLTYYSIDNCNYVAEVTLPTTAENGAVIIFNSTASADSQVLGNNILYGSAKTIKSGEPLIYRYHSSHNGGGWMIDAVLIQAQDNINNEISDPTVHISFIDNSDKVQEVANNEQEHSKEKPIILNTLSTTPNQLGSAVLPSGYDEIVFELSDGNWTKDIILPLQPLDKSRAVIKSSATFNAYLQLPFASLKISAGSEYLFEYRSDIQQWHIMGAGINHITPNSVGSVIPDNPDGITCYVMESEDWVPEITLPSSANDESLIIIRSTAIKDSTISHEHLLYGSTTTIKAGDQYVFKYLGKLNRWVLESAPTRNISVDDFQSEIPFPTAQTTVLAITNNNWCGRVRLPKNAGDRDKIKIKSSADTITLIDAANINQPGAMKLNNGEQYDFFYIAEKGEWQLIKSPDTFYQAQDITEGIVPALNTPRTIINATNDNYQSRLLLPTAQEPGSRVILNCGAEWDISVSADGTNYKISYGETVAFKVDEQGLWQRETVTIDLLLLYSDKAAARLGEDEMRDFMMEGFYRTNEALENSGANFRFRVVGLRQVEAKTGWRDLDDPLEDLRDDPLVQEWRDFLKADGIYYVGTENGCGLAWVGPHGGYNMVATGSINCDADVMRHEMGHNMGIKHGGESETYNHGYELLATIMVDSDSLYYSTPDRYTADYGIPMGIPNRVDAVRAMNEISAVVTAYR</sequence>
<evidence type="ECO:0000313" key="3">
    <source>
        <dbReference type="Proteomes" id="UP000254835"/>
    </source>
</evidence>
<dbReference type="AlphaFoldDB" id="A0A380PTB6"/>
<feature type="domain" description="Metalloprotease StcE beta-sandwich" evidence="1">
    <location>
        <begin position="542"/>
        <end position="607"/>
    </location>
</feature>
<evidence type="ECO:0000313" key="2">
    <source>
        <dbReference type="EMBL" id="SUP76778.1"/>
    </source>
</evidence>
<dbReference type="SUPFAM" id="SSF55486">
    <property type="entry name" value="Metalloproteases ('zincins'), catalytic domain"/>
    <property type="match status" value="1"/>
</dbReference>
<dbReference type="GO" id="GO:0008237">
    <property type="term" value="F:metallopeptidase activity"/>
    <property type="evidence" value="ECO:0007669"/>
    <property type="project" value="InterPro"/>
</dbReference>
<dbReference type="Proteomes" id="UP000254835">
    <property type="component" value="Unassembled WGS sequence"/>
</dbReference>
<feature type="domain" description="Metalloprotease StcE beta-sandwich" evidence="1">
    <location>
        <begin position="27"/>
        <end position="95"/>
    </location>
</feature>
<dbReference type="RefSeq" id="WP_004706708.1">
    <property type="nucleotide sequence ID" value="NZ_CP023964.1"/>
</dbReference>
<protein>
    <recommendedName>
        <fullName evidence="1">Metalloprotease StcE beta-sandwich domain-containing protein</fullName>
    </recommendedName>
</protein>
<dbReference type="InterPro" id="IPR024079">
    <property type="entry name" value="MetalloPept_cat_dom_sf"/>
</dbReference>
<reference evidence="2 3" key="1">
    <citation type="submission" date="2018-06" db="EMBL/GenBank/DDBJ databases">
        <authorList>
            <consortium name="Pathogen Informatics"/>
            <person name="Doyle S."/>
        </authorList>
    </citation>
    <scope>NUCLEOTIDE SEQUENCE [LARGE SCALE GENOMIC DNA]</scope>
    <source>
        <strain evidence="2 3">NCTC11470</strain>
    </source>
</reference>
<feature type="domain" description="Metalloprotease StcE beta-sandwich" evidence="1">
    <location>
        <begin position="263"/>
        <end position="327"/>
    </location>
</feature>
<proteinExistence type="predicted"/>
<dbReference type="InterPro" id="IPR048990">
    <property type="entry name" value="StcE_b-sandwich"/>
</dbReference>
<dbReference type="GeneID" id="57905845"/>
<dbReference type="OrthoDB" id="7067851at2"/>
<dbReference type="EMBL" id="UHJA01000001">
    <property type="protein sequence ID" value="SUP76778.1"/>
    <property type="molecule type" value="Genomic_DNA"/>
</dbReference>
<evidence type="ECO:0000259" key="1">
    <source>
        <dbReference type="Pfam" id="PF20944"/>
    </source>
</evidence>
<dbReference type="Pfam" id="PF20944">
    <property type="entry name" value="StcE_b-sandwich"/>
    <property type="match status" value="6"/>
</dbReference>
<feature type="domain" description="Metalloprotease StcE beta-sandwich" evidence="1">
    <location>
        <begin position="118"/>
        <end position="186"/>
    </location>
</feature>
<accession>A0A380PTB6</accession>
<dbReference type="Gene3D" id="2.60.120.1230">
    <property type="match status" value="6"/>
</dbReference>
<organism evidence="2 3">
    <name type="scientific">Yersinia frederiksenii</name>
    <dbReference type="NCBI Taxonomy" id="29484"/>
    <lineage>
        <taxon>Bacteria</taxon>
        <taxon>Pseudomonadati</taxon>
        <taxon>Pseudomonadota</taxon>
        <taxon>Gammaproteobacteria</taxon>
        <taxon>Enterobacterales</taxon>
        <taxon>Yersiniaceae</taxon>
        <taxon>Yersinia</taxon>
    </lineage>
</organism>
<dbReference type="Pfam" id="PF13688">
    <property type="entry name" value="Reprolysin_5"/>
    <property type="match status" value="1"/>
</dbReference>
<feature type="domain" description="Metalloprotease StcE beta-sandwich" evidence="1">
    <location>
        <begin position="357"/>
        <end position="424"/>
    </location>
</feature>
<gene>
    <name evidence="2" type="ORF">NCTC11470_01827</name>
</gene>
<dbReference type="Gene3D" id="3.40.390.10">
    <property type="entry name" value="Collagenase (Catalytic Domain)"/>
    <property type="match status" value="1"/>
</dbReference>